<proteinExistence type="predicted"/>
<comment type="caution">
    <text evidence="1">The sequence shown here is derived from an EMBL/GenBank/DDBJ whole genome shotgun (WGS) entry which is preliminary data.</text>
</comment>
<name>X0WHZ6_9ZZZZ</name>
<sequence>MVSFPVIERVKYSIPPMDTKIVVELGCAEVNSARDTLKQV</sequence>
<dbReference type="EMBL" id="BARS01037132">
    <property type="protein sequence ID" value="GAG22827.1"/>
    <property type="molecule type" value="Genomic_DNA"/>
</dbReference>
<organism evidence="1">
    <name type="scientific">marine sediment metagenome</name>
    <dbReference type="NCBI Taxonomy" id="412755"/>
    <lineage>
        <taxon>unclassified sequences</taxon>
        <taxon>metagenomes</taxon>
        <taxon>ecological metagenomes</taxon>
    </lineage>
</organism>
<accession>X0WHZ6</accession>
<dbReference type="AlphaFoldDB" id="X0WHZ6"/>
<gene>
    <name evidence="1" type="ORF">S01H1_56971</name>
</gene>
<evidence type="ECO:0000313" key="1">
    <source>
        <dbReference type="EMBL" id="GAG22827.1"/>
    </source>
</evidence>
<protein>
    <submittedName>
        <fullName evidence="1">Uncharacterized protein</fullName>
    </submittedName>
</protein>
<reference evidence="1" key="1">
    <citation type="journal article" date="2014" name="Front. Microbiol.">
        <title>High frequency of phylogenetically diverse reductive dehalogenase-homologous genes in deep subseafloor sedimentary metagenomes.</title>
        <authorList>
            <person name="Kawai M."/>
            <person name="Futagami T."/>
            <person name="Toyoda A."/>
            <person name="Takaki Y."/>
            <person name="Nishi S."/>
            <person name="Hori S."/>
            <person name="Arai W."/>
            <person name="Tsubouchi T."/>
            <person name="Morono Y."/>
            <person name="Uchiyama I."/>
            <person name="Ito T."/>
            <person name="Fujiyama A."/>
            <person name="Inagaki F."/>
            <person name="Takami H."/>
        </authorList>
    </citation>
    <scope>NUCLEOTIDE SEQUENCE</scope>
    <source>
        <strain evidence="1">Expedition CK06-06</strain>
    </source>
</reference>